<keyword evidence="1" id="KW-1133">Transmembrane helix</keyword>
<evidence type="ECO:0000313" key="2">
    <source>
        <dbReference type="EMBL" id="MQS77330.1"/>
    </source>
</evidence>
<accession>A0A5P0ZST7</accession>
<proteinExistence type="predicted"/>
<dbReference type="EMBL" id="VDFP01000190">
    <property type="protein sequence ID" value="MQS77330.1"/>
    <property type="molecule type" value="Genomic_DNA"/>
</dbReference>
<feature type="transmembrane region" description="Helical" evidence="1">
    <location>
        <begin position="75"/>
        <end position="93"/>
    </location>
</feature>
<organism evidence="2 3">
    <name type="scientific">Companilactobacillus halodurans</name>
    <dbReference type="NCBI Taxonomy" id="2584183"/>
    <lineage>
        <taxon>Bacteria</taxon>
        <taxon>Bacillati</taxon>
        <taxon>Bacillota</taxon>
        <taxon>Bacilli</taxon>
        <taxon>Lactobacillales</taxon>
        <taxon>Lactobacillaceae</taxon>
        <taxon>Companilactobacillus</taxon>
    </lineage>
</organism>
<name>A0A5P0ZST7_9LACO</name>
<keyword evidence="1" id="KW-0472">Membrane</keyword>
<sequence>MQLFRENRFWILTSLETIFLGLTFSDPKPYLKPIVGDPSWIGLVDIPPFSFALVLVGIVCLTMCLTPLSKFGLSIVTFLLSLVWIFSSIVFIVHDLNMPGFFIAYPHIDATLSTFVAIRITVEAVFGTKYYERRT</sequence>
<reference evidence="2 3" key="1">
    <citation type="journal article" date="2019" name="Syst. Appl. Microbiol.">
        <title>Polyphasic characterization of two novel Lactobacillus spp. isolated from blown salami packages: Description of Lactobacillus halodurans sp. nov. and Lactobacillus salsicarnum sp. nov.</title>
        <authorList>
            <person name="Schuster J.A."/>
            <person name="Klingl A."/>
            <person name="Vogel R.F."/>
            <person name="Ehrmann M.A."/>
        </authorList>
    </citation>
    <scope>NUCLEOTIDE SEQUENCE [LARGE SCALE GENOMIC DNA]</scope>
    <source>
        <strain evidence="2 3">TMW 1.2172</strain>
    </source>
</reference>
<dbReference type="AlphaFoldDB" id="A0A5P0ZST7"/>
<evidence type="ECO:0000313" key="3">
    <source>
        <dbReference type="Proteomes" id="UP000414364"/>
    </source>
</evidence>
<gene>
    <name evidence="2" type="ORF">FHL06_13525</name>
</gene>
<evidence type="ECO:0000256" key="1">
    <source>
        <dbReference type="SAM" id="Phobius"/>
    </source>
</evidence>
<feature type="transmembrane region" description="Helical" evidence="1">
    <location>
        <begin position="105"/>
        <end position="126"/>
    </location>
</feature>
<dbReference type="RefSeq" id="WP_153387156.1">
    <property type="nucleotide sequence ID" value="NZ_VDFP01000190.1"/>
</dbReference>
<dbReference type="Proteomes" id="UP000414364">
    <property type="component" value="Unassembled WGS sequence"/>
</dbReference>
<feature type="transmembrane region" description="Helical" evidence="1">
    <location>
        <begin position="49"/>
        <end position="68"/>
    </location>
</feature>
<comment type="caution">
    <text evidence="2">The sequence shown here is derived from an EMBL/GenBank/DDBJ whole genome shotgun (WGS) entry which is preliminary data.</text>
</comment>
<protein>
    <submittedName>
        <fullName evidence="2">Uncharacterized protein</fullName>
    </submittedName>
</protein>
<keyword evidence="1" id="KW-0812">Transmembrane</keyword>